<comment type="similarity">
    <text evidence="8 9">Belongs to the TRAP transporter small permease family.</text>
</comment>
<evidence type="ECO:0000256" key="3">
    <source>
        <dbReference type="ARBA" id="ARBA00022475"/>
    </source>
</evidence>
<dbReference type="InterPro" id="IPR007387">
    <property type="entry name" value="TRAP_DctQ"/>
</dbReference>
<evidence type="ECO:0000256" key="2">
    <source>
        <dbReference type="ARBA" id="ARBA00022448"/>
    </source>
</evidence>
<feature type="transmembrane region" description="Helical" evidence="9">
    <location>
        <begin position="12"/>
        <end position="35"/>
    </location>
</feature>
<keyword evidence="2 9" id="KW-0813">Transport</keyword>
<dbReference type="STRING" id="574349.SAMN05443545_104244"/>
<comment type="subunit">
    <text evidence="9">The complex comprises the extracytoplasmic solute receptor protein and the two transmembrane proteins.</text>
</comment>
<organism evidence="12 13">
    <name type="scientific">Aidingimonas halophila</name>
    <dbReference type="NCBI Taxonomy" id="574349"/>
    <lineage>
        <taxon>Bacteria</taxon>
        <taxon>Pseudomonadati</taxon>
        <taxon>Pseudomonadota</taxon>
        <taxon>Gammaproteobacteria</taxon>
        <taxon>Oceanospirillales</taxon>
        <taxon>Halomonadaceae</taxon>
        <taxon>Aidingimonas</taxon>
    </lineage>
</organism>
<evidence type="ECO:0000256" key="7">
    <source>
        <dbReference type="ARBA" id="ARBA00023136"/>
    </source>
</evidence>
<reference evidence="12 13" key="1">
    <citation type="submission" date="2016-10" db="EMBL/GenBank/DDBJ databases">
        <authorList>
            <person name="de Groot N.N."/>
        </authorList>
    </citation>
    <scope>NUCLEOTIDE SEQUENCE [LARGE SCALE GENOMIC DNA]</scope>
    <source>
        <strain evidence="12 13">DSM 19219</strain>
    </source>
</reference>
<feature type="transmembrane region" description="Helical" evidence="9">
    <location>
        <begin position="87"/>
        <end position="111"/>
    </location>
</feature>
<evidence type="ECO:0000256" key="8">
    <source>
        <dbReference type="ARBA" id="ARBA00038436"/>
    </source>
</evidence>
<dbReference type="OrthoDB" id="2085311at2"/>
<gene>
    <name evidence="12" type="ORF">SAMN05443545_104244</name>
</gene>
<comment type="function">
    <text evidence="9">Part of the tripartite ATP-independent periplasmic (TRAP) transport system.</text>
</comment>
<evidence type="ECO:0000313" key="12">
    <source>
        <dbReference type="EMBL" id="SDX20410.1"/>
    </source>
</evidence>
<evidence type="ECO:0000256" key="9">
    <source>
        <dbReference type="RuleBase" id="RU369079"/>
    </source>
</evidence>
<keyword evidence="6 9" id="KW-1133">Transmembrane helix</keyword>
<protein>
    <recommendedName>
        <fullName evidence="9">TRAP transporter small permease protein</fullName>
    </recommendedName>
</protein>
<dbReference type="GO" id="GO:0022857">
    <property type="term" value="F:transmembrane transporter activity"/>
    <property type="evidence" value="ECO:0007669"/>
    <property type="project" value="UniProtKB-UniRule"/>
</dbReference>
<keyword evidence="3" id="KW-1003">Cell membrane</keyword>
<evidence type="ECO:0000256" key="1">
    <source>
        <dbReference type="ARBA" id="ARBA00004429"/>
    </source>
</evidence>
<proteinExistence type="inferred from homology"/>
<feature type="transmembrane region" description="Helical" evidence="9">
    <location>
        <begin position="55"/>
        <end position="75"/>
    </location>
</feature>
<dbReference type="Pfam" id="PF04290">
    <property type="entry name" value="DctQ"/>
    <property type="match status" value="1"/>
</dbReference>
<evidence type="ECO:0000313" key="13">
    <source>
        <dbReference type="Proteomes" id="UP000198500"/>
    </source>
</evidence>
<dbReference type="GO" id="GO:0005886">
    <property type="term" value="C:plasma membrane"/>
    <property type="evidence" value="ECO:0007669"/>
    <property type="project" value="UniProtKB-SubCell"/>
</dbReference>
<dbReference type="EMBL" id="FNNI01000004">
    <property type="protein sequence ID" value="SDX20410.1"/>
    <property type="molecule type" value="Genomic_DNA"/>
</dbReference>
<comment type="subcellular location">
    <subcellularLocation>
        <location evidence="1 9">Cell inner membrane</location>
        <topology evidence="1 9">Multi-pass membrane protein</topology>
    </subcellularLocation>
</comment>
<dbReference type="PANTHER" id="PTHR35011">
    <property type="entry name" value="2,3-DIKETO-L-GULONATE TRAP TRANSPORTER SMALL PERMEASE PROTEIN YIAM"/>
    <property type="match status" value="1"/>
</dbReference>
<feature type="region of interest" description="Disordered" evidence="10">
    <location>
        <begin position="162"/>
        <end position="188"/>
    </location>
</feature>
<keyword evidence="4 9" id="KW-0997">Cell inner membrane</keyword>
<feature type="domain" description="Tripartite ATP-independent periplasmic transporters DctQ component" evidence="11">
    <location>
        <begin position="28"/>
        <end position="155"/>
    </location>
</feature>
<evidence type="ECO:0000256" key="6">
    <source>
        <dbReference type="ARBA" id="ARBA00022989"/>
    </source>
</evidence>
<dbReference type="Proteomes" id="UP000198500">
    <property type="component" value="Unassembled WGS sequence"/>
</dbReference>
<sequence length="188" mass="20653">MVERFLRVESHLTRLALFVAVLMLVLSVVTGFYQVLTRFVFNAPSTWSEVMARSTMIWCVFLAMAPCFRGGYMMAVEIIYKLVPARALMLVESFIGLACLIVLVILFYFGIAMTVRVGGQTLSGLGISIAWAYAAIPVGAGFSLIALCARLLAQLTGRETIGPPRDEAEESVTSDTTADSRKERRARS</sequence>
<name>A0A1H2ZS89_9GAMM</name>
<evidence type="ECO:0000259" key="11">
    <source>
        <dbReference type="Pfam" id="PF04290"/>
    </source>
</evidence>
<dbReference type="InterPro" id="IPR055348">
    <property type="entry name" value="DctQ"/>
</dbReference>
<keyword evidence="7 9" id="KW-0472">Membrane</keyword>
<keyword evidence="5 9" id="KW-0812">Transmembrane</keyword>
<evidence type="ECO:0000256" key="4">
    <source>
        <dbReference type="ARBA" id="ARBA00022519"/>
    </source>
</evidence>
<keyword evidence="13" id="KW-1185">Reference proteome</keyword>
<dbReference type="GO" id="GO:0015740">
    <property type="term" value="P:C4-dicarboxylate transport"/>
    <property type="evidence" value="ECO:0007669"/>
    <property type="project" value="TreeGrafter"/>
</dbReference>
<evidence type="ECO:0000256" key="10">
    <source>
        <dbReference type="SAM" id="MobiDB-lite"/>
    </source>
</evidence>
<dbReference type="PANTHER" id="PTHR35011:SF11">
    <property type="entry name" value="TRAP TRANSPORTER SMALL PERMEASE PROTEIN"/>
    <property type="match status" value="1"/>
</dbReference>
<dbReference type="AlphaFoldDB" id="A0A1H2ZS89"/>
<feature type="transmembrane region" description="Helical" evidence="9">
    <location>
        <begin position="131"/>
        <end position="153"/>
    </location>
</feature>
<dbReference type="RefSeq" id="WP_092569253.1">
    <property type="nucleotide sequence ID" value="NZ_BMXH01000001.1"/>
</dbReference>
<accession>A0A1H2ZS89</accession>
<evidence type="ECO:0000256" key="5">
    <source>
        <dbReference type="ARBA" id="ARBA00022692"/>
    </source>
</evidence>